<evidence type="ECO:0008006" key="5">
    <source>
        <dbReference type="Google" id="ProtNLM"/>
    </source>
</evidence>
<dbReference type="EMBL" id="FQUU01000001">
    <property type="protein sequence ID" value="SHE31168.1"/>
    <property type="molecule type" value="Genomic_DNA"/>
</dbReference>
<dbReference type="RefSeq" id="WP_072833287.1">
    <property type="nucleotide sequence ID" value="NZ_FQUU01000001.1"/>
</dbReference>
<feature type="compositionally biased region" description="Low complexity" evidence="1">
    <location>
        <begin position="309"/>
        <end position="321"/>
    </location>
</feature>
<keyword evidence="2" id="KW-0732">Signal</keyword>
<feature type="compositionally biased region" description="Polar residues" evidence="1">
    <location>
        <begin position="271"/>
        <end position="293"/>
    </location>
</feature>
<gene>
    <name evidence="3" type="ORF">SAMN02745131_00105</name>
</gene>
<organism evidence="3 4">
    <name type="scientific">Flavisolibacter ginsengisoli DSM 18119</name>
    <dbReference type="NCBI Taxonomy" id="1121884"/>
    <lineage>
        <taxon>Bacteria</taxon>
        <taxon>Pseudomonadati</taxon>
        <taxon>Bacteroidota</taxon>
        <taxon>Chitinophagia</taxon>
        <taxon>Chitinophagales</taxon>
        <taxon>Chitinophagaceae</taxon>
        <taxon>Flavisolibacter</taxon>
    </lineage>
</organism>
<sequence>MKVLSLYTIVFFIGMSASAQSGSIQLKVISGNKLLYIGEQGKLEEIFHDHFYIRKRELEDRITESIVESMKGRTSQGLRDLNIRFMNPIFSVFQVDSDVLVSITIPGNKVSYYITTPDYIGIGKDRSEDPFISFNYTIKGIFKISQQGEAESIEFQSPYWSYKVEENNSKKLQSLKWGKYLNDDIRGLVSTIKEQYKLLDEVKDKFNNYLDKKIIENISLQKELLVDENNKLYVSTEGDKTLVFKHDYSSAGILKRSAGTDASVINEKVNTHTTISTSTNPSDINKKTPNTNARPKLPNSPKPIDFKKGSSGTKKNTSLKL</sequence>
<keyword evidence="4" id="KW-1185">Reference proteome</keyword>
<protein>
    <recommendedName>
        <fullName evidence="5">DUF4468 domain-containing protein</fullName>
    </recommendedName>
</protein>
<feature type="region of interest" description="Disordered" evidence="1">
    <location>
        <begin position="271"/>
        <end position="321"/>
    </location>
</feature>
<feature type="chain" id="PRO_5012409141" description="DUF4468 domain-containing protein" evidence="2">
    <location>
        <begin position="20"/>
        <end position="321"/>
    </location>
</feature>
<accession>A0A1M4SG92</accession>
<feature type="signal peptide" evidence="2">
    <location>
        <begin position="1"/>
        <end position="19"/>
    </location>
</feature>
<dbReference type="Proteomes" id="UP000184048">
    <property type="component" value="Unassembled WGS sequence"/>
</dbReference>
<reference evidence="3 4" key="1">
    <citation type="submission" date="2016-11" db="EMBL/GenBank/DDBJ databases">
        <authorList>
            <person name="Jaros S."/>
            <person name="Januszkiewicz K."/>
            <person name="Wedrychowicz H."/>
        </authorList>
    </citation>
    <scope>NUCLEOTIDE SEQUENCE [LARGE SCALE GENOMIC DNA]</scope>
    <source>
        <strain evidence="3 4">DSM 18119</strain>
    </source>
</reference>
<evidence type="ECO:0000313" key="3">
    <source>
        <dbReference type="EMBL" id="SHE31168.1"/>
    </source>
</evidence>
<dbReference type="AlphaFoldDB" id="A0A1M4SG92"/>
<evidence type="ECO:0000256" key="1">
    <source>
        <dbReference type="SAM" id="MobiDB-lite"/>
    </source>
</evidence>
<evidence type="ECO:0000313" key="4">
    <source>
        <dbReference type="Proteomes" id="UP000184048"/>
    </source>
</evidence>
<proteinExistence type="predicted"/>
<name>A0A1M4SG92_9BACT</name>
<evidence type="ECO:0000256" key="2">
    <source>
        <dbReference type="SAM" id="SignalP"/>
    </source>
</evidence>